<keyword evidence="8 11" id="KW-1133">Transmembrane helix</keyword>
<feature type="compositionally biased region" description="Polar residues" evidence="10">
    <location>
        <begin position="146"/>
        <end position="155"/>
    </location>
</feature>
<evidence type="ECO:0000256" key="1">
    <source>
        <dbReference type="ARBA" id="ARBA00000900"/>
    </source>
</evidence>
<evidence type="ECO:0000256" key="5">
    <source>
        <dbReference type="ARBA" id="ARBA00022679"/>
    </source>
</evidence>
<evidence type="ECO:0000313" key="13">
    <source>
        <dbReference type="Proteomes" id="UP000886611"/>
    </source>
</evidence>
<evidence type="ECO:0000256" key="7">
    <source>
        <dbReference type="ARBA" id="ARBA00022786"/>
    </source>
</evidence>
<feature type="non-terminal residue" evidence="12">
    <location>
        <position position="1"/>
    </location>
</feature>
<keyword evidence="12" id="KW-0436">Ligase</keyword>
<evidence type="ECO:0000256" key="9">
    <source>
        <dbReference type="ARBA" id="ARBA00023136"/>
    </source>
</evidence>
<evidence type="ECO:0000256" key="11">
    <source>
        <dbReference type="SAM" id="Phobius"/>
    </source>
</evidence>
<keyword evidence="5" id="KW-0808">Transferase</keyword>
<dbReference type="PANTHER" id="PTHR15860:SF1">
    <property type="entry name" value="E3 UBIQUITIN-PROTEIN LIGASE RNFT1"/>
    <property type="match status" value="1"/>
</dbReference>
<dbReference type="EMBL" id="JAATIS010005477">
    <property type="protein sequence ID" value="KAG2459046.1"/>
    <property type="molecule type" value="Genomic_DNA"/>
</dbReference>
<dbReference type="GO" id="GO:0016874">
    <property type="term" value="F:ligase activity"/>
    <property type="evidence" value="ECO:0007669"/>
    <property type="project" value="UniProtKB-KW"/>
</dbReference>
<comment type="pathway">
    <text evidence="3">Protein modification; protein ubiquitination.</text>
</comment>
<evidence type="ECO:0000256" key="8">
    <source>
        <dbReference type="ARBA" id="ARBA00022989"/>
    </source>
</evidence>
<dbReference type="GO" id="GO:1904294">
    <property type="term" value="P:positive regulation of ERAD pathway"/>
    <property type="evidence" value="ECO:0007669"/>
    <property type="project" value="InterPro"/>
</dbReference>
<dbReference type="InterPro" id="IPR044235">
    <property type="entry name" value="RNFT1/2"/>
</dbReference>
<dbReference type="PANTHER" id="PTHR15860">
    <property type="entry name" value="UNCHARACTERIZED RING FINGER-CONTAINING PROTEIN"/>
    <property type="match status" value="1"/>
</dbReference>
<name>A0A8X8BM28_POLSE</name>
<feature type="compositionally biased region" description="Basic residues" evidence="10">
    <location>
        <begin position="187"/>
        <end position="197"/>
    </location>
</feature>
<dbReference type="GO" id="GO:0061630">
    <property type="term" value="F:ubiquitin protein ligase activity"/>
    <property type="evidence" value="ECO:0007669"/>
    <property type="project" value="UniProtKB-EC"/>
</dbReference>
<feature type="non-terminal residue" evidence="12">
    <location>
        <position position="409"/>
    </location>
</feature>
<protein>
    <recommendedName>
        <fullName evidence="4">RING-type E3 ubiquitin transferase</fullName>
        <ecNumber evidence="4">2.3.2.27</ecNumber>
    </recommendedName>
</protein>
<gene>
    <name evidence="12" type="primary">Rnft1</name>
    <name evidence="12" type="ORF">GTO96_0019616</name>
</gene>
<comment type="subcellular location">
    <subcellularLocation>
        <location evidence="2">Endomembrane system</location>
        <topology evidence="2">Multi-pass membrane protein</topology>
    </subcellularLocation>
</comment>
<comment type="caution">
    <text evidence="12">The sequence shown here is derived from an EMBL/GenBank/DDBJ whole genome shotgun (WGS) entry which is preliminary data.</text>
</comment>
<evidence type="ECO:0000256" key="10">
    <source>
        <dbReference type="SAM" id="MobiDB-lite"/>
    </source>
</evidence>
<proteinExistence type="predicted"/>
<organism evidence="12 13">
    <name type="scientific">Polypterus senegalus</name>
    <name type="common">Senegal bichir</name>
    <dbReference type="NCBI Taxonomy" id="55291"/>
    <lineage>
        <taxon>Eukaryota</taxon>
        <taxon>Metazoa</taxon>
        <taxon>Chordata</taxon>
        <taxon>Craniata</taxon>
        <taxon>Vertebrata</taxon>
        <taxon>Euteleostomi</taxon>
        <taxon>Actinopterygii</taxon>
        <taxon>Polypteriformes</taxon>
        <taxon>Polypteridae</taxon>
        <taxon>Polypterus</taxon>
    </lineage>
</organism>
<accession>A0A8X8BM28</accession>
<evidence type="ECO:0000256" key="4">
    <source>
        <dbReference type="ARBA" id="ARBA00012483"/>
    </source>
</evidence>
<comment type="catalytic activity">
    <reaction evidence="1">
        <text>S-ubiquitinyl-[E2 ubiquitin-conjugating enzyme]-L-cysteine + [acceptor protein]-L-lysine = [E2 ubiquitin-conjugating enzyme]-L-cysteine + N(6)-ubiquitinyl-[acceptor protein]-L-lysine.</text>
        <dbReference type="EC" id="2.3.2.27"/>
    </reaction>
</comment>
<dbReference type="AlphaFoldDB" id="A0A8X8BM28"/>
<reference evidence="12 13" key="1">
    <citation type="journal article" date="2021" name="Cell">
        <title>Tracing the genetic footprints of vertebrate landing in non-teleost ray-finned fishes.</title>
        <authorList>
            <person name="Bi X."/>
            <person name="Wang K."/>
            <person name="Yang L."/>
            <person name="Pan H."/>
            <person name="Jiang H."/>
            <person name="Wei Q."/>
            <person name="Fang M."/>
            <person name="Yu H."/>
            <person name="Zhu C."/>
            <person name="Cai Y."/>
            <person name="He Y."/>
            <person name="Gan X."/>
            <person name="Zeng H."/>
            <person name="Yu D."/>
            <person name="Zhu Y."/>
            <person name="Jiang H."/>
            <person name="Qiu Q."/>
            <person name="Yang H."/>
            <person name="Zhang Y.E."/>
            <person name="Wang W."/>
            <person name="Zhu M."/>
            <person name="He S."/>
            <person name="Zhang G."/>
        </authorList>
    </citation>
    <scope>NUCLEOTIDE SEQUENCE [LARGE SCALE GENOMIC DNA]</scope>
    <source>
        <strain evidence="12">Bchr_013</strain>
    </source>
</reference>
<evidence type="ECO:0000256" key="2">
    <source>
        <dbReference type="ARBA" id="ARBA00004127"/>
    </source>
</evidence>
<evidence type="ECO:0000256" key="6">
    <source>
        <dbReference type="ARBA" id="ARBA00022692"/>
    </source>
</evidence>
<feature type="region of interest" description="Disordered" evidence="10">
    <location>
        <begin position="143"/>
        <end position="217"/>
    </location>
</feature>
<keyword evidence="6 11" id="KW-0812">Transmembrane</keyword>
<feature type="transmembrane region" description="Helical" evidence="11">
    <location>
        <begin position="312"/>
        <end position="334"/>
    </location>
</feature>
<dbReference type="Proteomes" id="UP000886611">
    <property type="component" value="Unassembled WGS sequence"/>
</dbReference>
<keyword evidence="7" id="KW-0833">Ubl conjugation pathway</keyword>
<feature type="transmembrane region" description="Helical" evidence="11">
    <location>
        <begin position="245"/>
        <end position="265"/>
    </location>
</feature>
<keyword evidence="13" id="KW-1185">Reference proteome</keyword>
<sequence length="409" mass="44954">MPWGPVTSALPPHPEVLGGRFKTTPLSCRENSRHLRHAGAWPTGECWEHLELIQDMDKKGRLPSFKAGVGWKKDEAREECGGGPEKKALSGQDCVLGKDSIEPRGLQQTKQSATVMQTNSKESITQSGSGVPVTLQTGLPAKTLAPSDQASTGSGEIQIPIGSAPAEHGSRHASRRSRANISLQAHGHSHRPGRTHSHCTPEGLETQEPDSEATEPSSSISELRHLLQWLHKSFPFIVILCAKLIVQHALGIAVGIGLLTTFLYVNKSIQSQVFLRGCWYMLTEEVSQIYQAVVPVPVWFRYLITYQEQDGYTGLTLGVVLALVYLMLKLLGLYGQWSSIQKALQVFLNKQPSLPHRVSKSELTPVKARREGEILPYFSKLLYRQRGALAKSIVKCNVITAPGTRTPPK</sequence>
<evidence type="ECO:0000256" key="3">
    <source>
        <dbReference type="ARBA" id="ARBA00004906"/>
    </source>
</evidence>
<dbReference type="GO" id="GO:0005783">
    <property type="term" value="C:endoplasmic reticulum"/>
    <property type="evidence" value="ECO:0007669"/>
    <property type="project" value="TreeGrafter"/>
</dbReference>
<evidence type="ECO:0000313" key="12">
    <source>
        <dbReference type="EMBL" id="KAG2459046.1"/>
    </source>
</evidence>
<dbReference type="EC" id="2.3.2.27" evidence="4"/>
<keyword evidence="9 11" id="KW-0472">Membrane</keyword>